<gene>
    <name evidence="2" type="primary">omp76</name>
</gene>
<reference evidence="2" key="1">
    <citation type="submission" date="2016-10" db="EMBL/GenBank/DDBJ databases">
        <title>Proteomic and phylogenetic analysis of the outer membrane protein repertoire of gastric Helicobacter species.</title>
        <authorList>
            <person name="Joosten M."/>
        </authorList>
    </citation>
    <scope>NUCLEOTIDE SEQUENCE</scope>
    <source>
        <strain evidence="2">CS7</strain>
    </source>
</reference>
<accession>A0A1M4NGA1</accession>
<keyword evidence="1" id="KW-0732">Signal</keyword>
<dbReference type="InterPro" id="IPR002718">
    <property type="entry name" value="OMP_Helicobacter"/>
</dbReference>
<dbReference type="PRINTS" id="PR01776">
    <property type="entry name" value="HPOMPFAMILY"/>
</dbReference>
<feature type="chain" id="PRO_5012838412" evidence="1">
    <location>
        <begin position="26"/>
        <end position="192"/>
    </location>
</feature>
<dbReference type="AlphaFoldDB" id="A0A1M4NGA1"/>
<proteinExistence type="predicted"/>
<organism evidence="2">
    <name type="scientific">Helicobacter felis</name>
    <dbReference type="NCBI Taxonomy" id="214"/>
    <lineage>
        <taxon>Bacteria</taxon>
        <taxon>Pseudomonadati</taxon>
        <taxon>Campylobacterota</taxon>
        <taxon>Epsilonproteobacteria</taxon>
        <taxon>Campylobacterales</taxon>
        <taxon>Helicobacteraceae</taxon>
        <taxon>Helicobacter</taxon>
    </lineage>
</organism>
<evidence type="ECO:0000256" key="1">
    <source>
        <dbReference type="SAM" id="SignalP"/>
    </source>
</evidence>
<evidence type="ECO:0000313" key="2">
    <source>
        <dbReference type="EMBL" id="SFZ71112.1"/>
    </source>
</evidence>
<dbReference type="RefSeq" id="WP_104577922.1">
    <property type="nucleotide sequence ID" value="NZ_FZKP01000003.1"/>
</dbReference>
<sequence>MAFKTTKSLAFMALMALGGSQVAQAETNGFFVGLGYQQGKAGSYSAPLSKGWNVYGMGVQVGGVGFANDWFGGRVYGFLDWNNSNQWGATNADKWNLYTYGGAADAIVNFIATEPFSMGIVGGIQLAGNTATFANVQHTAFQFLFNVGGRMRIMKHSAFEAGIKFPMVPENWGYVEKQKRHYAWYVNYVFTF</sequence>
<protein>
    <submittedName>
        <fullName evidence="2">OMP76</fullName>
    </submittedName>
</protein>
<name>A0A1M4NGA1_HELFE</name>
<dbReference type="Pfam" id="PF01856">
    <property type="entry name" value="HP_OMP"/>
    <property type="match status" value="1"/>
</dbReference>
<feature type="signal peptide" evidence="1">
    <location>
        <begin position="1"/>
        <end position="25"/>
    </location>
</feature>
<dbReference type="EMBL" id="LT633047">
    <property type="protein sequence ID" value="SFZ71112.1"/>
    <property type="molecule type" value="Genomic_DNA"/>
</dbReference>